<proteinExistence type="predicted"/>
<feature type="signal peptide" evidence="1">
    <location>
        <begin position="1"/>
        <end position="29"/>
    </location>
</feature>
<name>A0A1B1A0Q6_9RHOB</name>
<dbReference type="EMBL" id="CP015230">
    <property type="protein sequence ID" value="ANP40067.1"/>
    <property type="molecule type" value="Genomic_DNA"/>
</dbReference>
<accession>A0A1B1A0Q6</accession>
<dbReference type="Pfam" id="PF20107">
    <property type="entry name" value="DUF6497"/>
    <property type="match status" value="1"/>
</dbReference>
<dbReference type="AlphaFoldDB" id="A0A1B1A0Q6"/>
<evidence type="ECO:0000313" key="3">
    <source>
        <dbReference type="Proteomes" id="UP000013243"/>
    </source>
</evidence>
<dbReference type="Proteomes" id="UP000013243">
    <property type="component" value="Chromosome"/>
</dbReference>
<evidence type="ECO:0000313" key="2">
    <source>
        <dbReference type="EMBL" id="ANP40067.1"/>
    </source>
</evidence>
<sequence>MLRGAQLSAMCRLATIAACLTLPLSASFAASGAGDGTTEQTPALIPVPSAQPVTLSEVLLDDAPGALWARFRFVAPEIAKGGDPDARAADIDYLCTEVAVPYLRLYEIAPERVVISLSDRVLPFGSSEPEATQFFETYRVENKACVWEGF</sequence>
<organism evidence="2 3">
    <name type="scientific">Tritonibacter mobilis F1926</name>
    <dbReference type="NCBI Taxonomy" id="1265309"/>
    <lineage>
        <taxon>Bacteria</taxon>
        <taxon>Pseudomonadati</taxon>
        <taxon>Pseudomonadota</taxon>
        <taxon>Alphaproteobacteria</taxon>
        <taxon>Rhodobacterales</taxon>
        <taxon>Paracoccaceae</taxon>
        <taxon>Tritonibacter</taxon>
    </lineage>
</organism>
<dbReference type="OrthoDB" id="7862028at2"/>
<protein>
    <recommendedName>
        <fullName evidence="4">Acetolactate synthase</fullName>
    </recommendedName>
</protein>
<evidence type="ECO:0000256" key="1">
    <source>
        <dbReference type="SAM" id="SignalP"/>
    </source>
</evidence>
<gene>
    <name evidence="2" type="ORF">K529_004740</name>
</gene>
<dbReference type="InterPro" id="IPR045467">
    <property type="entry name" value="DUF6497"/>
</dbReference>
<reference evidence="2 3" key="1">
    <citation type="journal article" date="2016" name="ISME J.">
        <title>Global occurrence and heterogeneity of the Roseobacter-clade species Ruegeria mobilis.</title>
        <authorList>
            <person name="Sonnenschein E."/>
            <person name="Gram L."/>
        </authorList>
    </citation>
    <scope>NUCLEOTIDE SEQUENCE [LARGE SCALE GENOMIC DNA]</scope>
    <source>
        <strain evidence="2 3">F1926</strain>
    </source>
</reference>
<evidence type="ECO:0008006" key="4">
    <source>
        <dbReference type="Google" id="ProtNLM"/>
    </source>
</evidence>
<keyword evidence="1" id="KW-0732">Signal</keyword>
<feature type="chain" id="PRO_5008518281" description="Acetolactate synthase" evidence="1">
    <location>
        <begin position="30"/>
        <end position="150"/>
    </location>
</feature>
<dbReference type="STRING" id="1265309.K529_004740"/>
<dbReference type="KEGG" id="rmb:K529_004740"/>